<dbReference type="Gene3D" id="1.10.287.1490">
    <property type="match status" value="1"/>
</dbReference>
<keyword evidence="1" id="KW-0175">Coiled coil</keyword>
<evidence type="ECO:0000256" key="2">
    <source>
        <dbReference type="SAM" id="MobiDB-lite"/>
    </source>
</evidence>
<evidence type="ECO:0000256" key="1">
    <source>
        <dbReference type="SAM" id="Coils"/>
    </source>
</evidence>
<dbReference type="RefSeq" id="XP_047755528.1">
    <property type="nucleotide sequence ID" value="XM_047899746.1"/>
</dbReference>
<feature type="coiled-coil region" evidence="1">
    <location>
        <begin position="222"/>
        <end position="287"/>
    </location>
</feature>
<dbReference type="GeneID" id="71980476"/>
<protein>
    <submittedName>
        <fullName evidence="3">Uncharacterized protein</fullName>
    </submittedName>
</protein>
<proteinExistence type="predicted"/>
<gene>
    <name evidence="3" type="ORF">CLAFUR5_00598</name>
</gene>
<dbReference type="Proteomes" id="UP000756132">
    <property type="component" value="Chromosome 1"/>
</dbReference>
<name>A0A9Q8P2Y4_PASFU</name>
<sequence length="456" mass="51593">MRFFDIDQPFASRAAPTRLTDLDRALADDVEEEVVSRTSSLTTVKQYAAPAVQPVASAIETASISMASTIERYDHLSSGDSSSISSETLITDYGLHRALNSLTISQSHIHAASKKARKNLRYLEDMRVTHDKVRSELDLAIEAYHEAFNLRDGNDDPKLEGILNCQFLTANNRLSRASREYGAYVDDLNELRHLPKLSRAALQSVYTDRKIASKLDRQDEQDISLRTKLRQHQEQFKDLERERHDVIIDTNPVQGLSQYVKSLETERDRLRVQRASLTAERNALATERIDLTAERDSLARDVSFSSGWAVDLDKALKATNDRMQSQTHEISSYKTQLSFAKAENTRYKDENKALRRQVQDLNWDLASAQDEMDKMKGVNTALKRNVEHLRSEFDEVHGQARTLERRYSDVTSSGRRSSVMEPVPSFYGGGAGASIEEMLEEGQGREMQASEKAMSL</sequence>
<evidence type="ECO:0000313" key="4">
    <source>
        <dbReference type="Proteomes" id="UP000756132"/>
    </source>
</evidence>
<dbReference type="OrthoDB" id="3639941at2759"/>
<evidence type="ECO:0000313" key="3">
    <source>
        <dbReference type="EMBL" id="UJO11162.1"/>
    </source>
</evidence>
<keyword evidence="4" id="KW-1185">Reference proteome</keyword>
<accession>A0A9Q8P2Y4</accession>
<organism evidence="3 4">
    <name type="scientific">Passalora fulva</name>
    <name type="common">Tomato leaf mold</name>
    <name type="synonym">Cladosporium fulvum</name>
    <dbReference type="NCBI Taxonomy" id="5499"/>
    <lineage>
        <taxon>Eukaryota</taxon>
        <taxon>Fungi</taxon>
        <taxon>Dikarya</taxon>
        <taxon>Ascomycota</taxon>
        <taxon>Pezizomycotina</taxon>
        <taxon>Dothideomycetes</taxon>
        <taxon>Dothideomycetidae</taxon>
        <taxon>Mycosphaerellales</taxon>
        <taxon>Mycosphaerellaceae</taxon>
        <taxon>Fulvia</taxon>
    </lineage>
</organism>
<dbReference type="EMBL" id="CP090163">
    <property type="protein sequence ID" value="UJO11162.1"/>
    <property type="molecule type" value="Genomic_DNA"/>
</dbReference>
<dbReference type="KEGG" id="ffu:CLAFUR5_00598"/>
<feature type="region of interest" description="Disordered" evidence="2">
    <location>
        <begin position="405"/>
        <end position="425"/>
    </location>
</feature>
<dbReference type="AlphaFoldDB" id="A0A9Q8P2Y4"/>
<reference evidence="3" key="2">
    <citation type="journal article" date="2022" name="Microb. Genom.">
        <title>A chromosome-scale genome assembly of the tomato pathogen Cladosporium fulvum reveals a compartmentalized genome architecture and the presence of a dispensable chromosome.</title>
        <authorList>
            <person name="Zaccaron A.Z."/>
            <person name="Chen L.H."/>
            <person name="Samaras A."/>
            <person name="Stergiopoulos I."/>
        </authorList>
    </citation>
    <scope>NUCLEOTIDE SEQUENCE</scope>
    <source>
        <strain evidence="3">Race5_Kim</strain>
    </source>
</reference>
<dbReference type="OMA" id="SFKTEWA"/>
<reference evidence="3" key="1">
    <citation type="submission" date="2021-12" db="EMBL/GenBank/DDBJ databases">
        <authorList>
            <person name="Zaccaron A."/>
            <person name="Stergiopoulos I."/>
        </authorList>
    </citation>
    <scope>NUCLEOTIDE SEQUENCE</scope>
    <source>
        <strain evidence="3">Race5_Kim</strain>
    </source>
</reference>